<dbReference type="EMBL" id="PCSZ01000023">
    <property type="protein sequence ID" value="PIP60849.1"/>
    <property type="molecule type" value="Genomic_DNA"/>
</dbReference>
<evidence type="ECO:0000259" key="1">
    <source>
        <dbReference type="Pfam" id="PF00534"/>
    </source>
</evidence>
<feature type="domain" description="Glycosyltransferase subfamily 4-like N-terminal" evidence="2">
    <location>
        <begin position="15"/>
        <end position="187"/>
    </location>
</feature>
<proteinExistence type="predicted"/>
<protein>
    <submittedName>
        <fullName evidence="3">Uncharacterized protein</fullName>
    </submittedName>
</protein>
<dbReference type="PANTHER" id="PTHR45947">
    <property type="entry name" value="SULFOQUINOVOSYL TRANSFERASE SQD2"/>
    <property type="match status" value="1"/>
</dbReference>
<comment type="caution">
    <text evidence="3">The sequence shown here is derived from an EMBL/GenBank/DDBJ whole genome shotgun (WGS) entry which is preliminary data.</text>
</comment>
<dbReference type="Gene3D" id="3.40.50.2000">
    <property type="entry name" value="Glycogen Phosphorylase B"/>
    <property type="match status" value="2"/>
</dbReference>
<sequence>MRILIATGIYPPESGGPATYSRALAASLVERGNQITVVTYGDAKAESAEAWTVRVISRSGGPLWRYLKYAWRVFFEARTADIVYLQGTVSEGLPATIGAILAGRPTAMRVPGDYAWEIYQQRVKNPELLDAFLQKRHSGRIRWLEHIERWTAKHASSVITPSEYLKRVAMSWGVPESKIHVVLNTVNPLPPCEDPAAIRDSYHLEHASILLSVARAVPWKGGKFLLRVLKQLPDSYHLVWSGDGPARLEWEAYAKELGIESRVFFLGRVSRNDLASWYHAADIFLLASGYEGYPFVVPEAASAGLPCLVSDKGGNPETKNDFPEYVEVLPYENEEAWLQALQTLPIKKNPAKLRPWSRVVDETFNTLQSVCES</sequence>
<evidence type="ECO:0000313" key="3">
    <source>
        <dbReference type="EMBL" id="PIP60849.1"/>
    </source>
</evidence>
<dbReference type="AlphaFoldDB" id="A0A2H0BTI9"/>
<dbReference type="InterPro" id="IPR028098">
    <property type="entry name" value="Glyco_trans_4-like_N"/>
</dbReference>
<dbReference type="Pfam" id="PF13439">
    <property type="entry name" value="Glyco_transf_4"/>
    <property type="match status" value="1"/>
</dbReference>
<dbReference type="PANTHER" id="PTHR45947:SF3">
    <property type="entry name" value="SULFOQUINOVOSYL TRANSFERASE SQD2"/>
    <property type="match status" value="1"/>
</dbReference>
<dbReference type="Proteomes" id="UP000231581">
    <property type="component" value="Unassembled WGS sequence"/>
</dbReference>
<dbReference type="SUPFAM" id="SSF53756">
    <property type="entry name" value="UDP-Glycosyltransferase/glycogen phosphorylase"/>
    <property type="match status" value="1"/>
</dbReference>
<evidence type="ECO:0000259" key="2">
    <source>
        <dbReference type="Pfam" id="PF13439"/>
    </source>
</evidence>
<organism evidence="3 4">
    <name type="scientific">Candidatus Uhrbacteria bacterium CG22_combo_CG10-13_8_21_14_all_47_17</name>
    <dbReference type="NCBI Taxonomy" id="1975041"/>
    <lineage>
        <taxon>Bacteria</taxon>
        <taxon>Candidatus Uhriibacteriota</taxon>
    </lineage>
</organism>
<dbReference type="GO" id="GO:0016758">
    <property type="term" value="F:hexosyltransferase activity"/>
    <property type="evidence" value="ECO:0007669"/>
    <property type="project" value="TreeGrafter"/>
</dbReference>
<name>A0A2H0BTI9_9BACT</name>
<dbReference type="InterPro" id="IPR001296">
    <property type="entry name" value="Glyco_trans_1"/>
</dbReference>
<dbReference type="InterPro" id="IPR050194">
    <property type="entry name" value="Glycosyltransferase_grp1"/>
</dbReference>
<feature type="domain" description="Glycosyl transferase family 1" evidence="1">
    <location>
        <begin position="205"/>
        <end position="323"/>
    </location>
</feature>
<gene>
    <name evidence="3" type="ORF">COX00_01000</name>
</gene>
<accession>A0A2H0BTI9</accession>
<dbReference type="CDD" id="cd03801">
    <property type="entry name" value="GT4_PimA-like"/>
    <property type="match status" value="1"/>
</dbReference>
<reference evidence="3 4" key="1">
    <citation type="submission" date="2017-09" db="EMBL/GenBank/DDBJ databases">
        <title>Depth-based differentiation of microbial function through sediment-hosted aquifers and enrichment of novel symbionts in the deep terrestrial subsurface.</title>
        <authorList>
            <person name="Probst A.J."/>
            <person name="Ladd B."/>
            <person name="Jarett J.K."/>
            <person name="Geller-Mcgrath D.E."/>
            <person name="Sieber C.M."/>
            <person name="Emerson J.B."/>
            <person name="Anantharaman K."/>
            <person name="Thomas B.C."/>
            <person name="Malmstrom R."/>
            <person name="Stieglmeier M."/>
            <person name="Klingl A."/>
            <person name="Woyke T."/>
            <person name="Ryan C.M."/>
            <person name="Banfield J.F."/>
        </authorList>
    </citation>
    <scope>NUCLEOTIDE SEQUENCE [LARGE SCALE GENOMIC DNA]</scope>
    <source>
        <strain evidence="3">CG22_combo_CG10-13_8_21_14_all_47_17</strain>
    </source>
</reference>
<dbReference type="Pfam" id="PF00534">
    <property type="entry name" value="Glycos_transf_1"/>
    <property type="match status" value="1"/>
</dbReference>
<evidence type="ECO:0000313" key="4">
    <source>
        <dbReference type="Proteomes" id="UP000231581"/>
    </source>
</evidence>